<keyword evidence="2" id="KW-0732">Signal</keyword>
<sequence length="150" mass="16766">METTTLRADSGRGARWLAMAALAAGAWGLSAMATQAHARDDVYWSIGVNSPGVSVGVSNARPVYVQPAPVYVQPAPVYVRPPPMYVQPAPVYVQPAPVYRPGYYVQPVVQPQPVYVYPGWRHGHNRWRDDDRRGPRHRDRDGDRRGGNRY</sequence>
<organism evidence="3 4">
    <name type="scientific">Hydrogenophaga electricum</name>
    <dbReference type="NCBI Taxonomy" id="1230953"/>
    <lineage>
        <taxon>Bacteria</taxon>
        <taxon>Pseudomonadati</taxon>
        <taxon>Pseudomonadota</taxon>
        <taxon>Betaproteobacteria</taxon>
        <taxon>Burkholderiales</taxon>
        <taxon>Comamonadaceae</taxon>
        <taxon>Hydrogenophaga</taxon>
    </lineage>
</organism>
<reference evidence="4" key="1">
    <citation type="journal article" date="2019" name="Int. J. Syst. Evol. Microbiol.">
        <title>The Global Catalogue of Microorganisms (GCM) 10K type strain sequencing project: providing services to taxonomists for standard genome sequencing and annotation.</title>
        <authorList>
            <consortium name="The Broad Institute Genomics Platform"/>
            <consortium name="The Broad Institute Genome Sequencing Center for Infectious Disease"/>
            <person name="Wu L."/>
            <person name="Ma J."/>
        </authorList>
    </citation>
    <scope>NUCLEOTIDE SEQUENCE [LARGE SCALE GENOMIC DNA]</scope>
    <source>
        <strain evidence="4">NBRC 109341</strain>
    </source>
</reference>
<gene>
    <name evidence="3" type="ORF">GCM10007935_05870</name>
</gene>
<proteinExistence type="predicted"/>
<name>A0ABQ6BYA3_9BURK</name>
<dbReference type="InterPro" id="IPR024446">
    <property type="entry name" value="PXPV"/>
</dbReference>
<evidence type="ECO:0000256" key="2">
    <source>
        <dbReference type="SAM" id="SignalP"/>
    </source>
</evidence>
<dbReference type="EMBL" id="BSPB01000003">
    <property type="protein sequence ID" value="GLS13158.1"/>
    <property type="molecule type" value="Genomic_DNA"/>
</dbReference>
<evidence type="ECO:0008006" key="5">
    <source>
        <dbReference type="Google" id="ProtNLM"/>
    </source>
</evidence>
<feature type="signal peptide" evidence="2">
    <location>
        <begin position="1"/>
        <end position="38"/>
    </location>
</feature>
<dbReference type="Proteomes" id="UP001156903">
    <property type="component" value="Unassembled WGS sequence"/>
</dbReference>
<dbReference type="RefSeq" id="WP_370465206.1">
    <property type="nucleotide sequence ID" value="NZ_BSPB01000003.1"/>
</dbReference>
<protein>
    <recommendedName>
        <fullName evidence="5">PXPV repeat-containing protein</fullName>
    </recommendedName>
</protein>
<evidence type="ECO:0000313" key="4">
    <source>
        <dbReference type="Proteomes" id="UP001156903"/>
    </source>
</evidence>
<accession>A0ABQ6BYA3</accession>
<feature type="chain" id="PRO_5047244003" description="PXPV repeat-containing protein" evidence="2">
    <location>
        <begin position="39"/>
        <end position="150"/>
    </location>
</feature>
<feature type="compositionally biased region" description="Basic and acidic residues" evidence="1">
    <location>
        <begin position="126"/>
        <end position="150"/>
    </location>
</feature>
<keyword evidence="4" id="KW-1185">Reference proteome</keyword>
<evidence type="ECO:0000313" key="3">
    <source>
        <dbReference type="EMBL" id="GLS13158.1"/>
    </source>
</evidence>
<comment type="caution">
    <text evidence="3">The sequence shown here is derived from an EMBL/GenBank/DDBJ whole genome shotgun (WGS) entry which is preliminary data.</text>
</comment>
<feature type="region of interest" description="Disordered" evidence="1">
    <location>
        <begin position="125"/>
        <end position="150"/>
    </location>
</feature>
<dbReference type="Pfam" id="PF12778">
    <property type="entry name" value="PXPV"/>
    <property type="match status" value="2"/>
</dbReference>
<evidence type="ECO:0000256" key="1">
    <source>
        <dbReference type="SAM" id="MobiDB-lite"/>
    </source>
</evidence>